<dbReference type="RefSeq" id="WP_244803330.1">
    <property type="nucleotide sequence ID" value="NZ_JALIEA010000010.1"/>
</dbReference>
<evidence type="ECO:0000313" key="3">
    <source>
        <dbReference type="Proteomes" id="UP001139207"/>
    </source>
</evidence>
<proteinExistence type="predicted"/>
<feature type="signal peptide" evidence="1">
    <location>
        <begin position="1"/>
        <end position="33"/>
    </location>
</feature>
<protein>
    <recommendedName>
        <fullName evidence="4">Secreted protein</fullName>
    </recommendedName>
</protein>
<comment type="caution">
    <text evidence="2">The sequence shown here is derived from an EMBL/GenBank/DDBJ whole genome shotgun (WGS) entry which is preliminary data.</text>
</comment>
<feature type="chain" id="PRO_5040807354" description="Secreted protein" evidence="1">
    <location>
        <begin position="34"/>
        <end position="151"/>
    </location>
</feature>
<gene>
    <name evidence="2" type="ORF">MUN33_02485</name>
</gene>
<sequence length="151" mass="15929">MSVDAIVLTMKTRLASVAAAVAIALSALPSAHGEPDLLRIYDRTGTVTESNPLGVPEPDDVADLGLATQTGYINYMSNWWEYNDYLKPNCARHVTAIDATLWYFDPENFDGVSVVNHYPGKTGEQCAAENGLPSAPTPGGSISGSLAAIGS</sequence>
<reference evidence="2" key="1">
    <citation type="submission" date="2022-04" db="EMBL/GenBank/DDBJ databases">
        <title>Corynebacterium kalidii LD5P10.</title>
        <authorList>
            <person name="Sun J.Q."/>
        </authorList>
    </citation>
    <scope>NUCLEOTIDE SEQUENCE</scope>
    <source>
        <strain evidence="2">LD5P10</strain>
    </source>
</reference>
<evidence type="ECO:0008006" key="4">
    <source>
        <dbReference type="Google" id="ProtNLM"/>
    </source>
</evidence>
<keyword evidence="3" id="KW-1185">Reference proteome</keyword>
<dbReference type="EMBL" id="JALIEA010000010">
    <property type="protein sequence ID" value="MCJ7857586.1"/>
    <property type="molecule type" value="Genomic_DNA"/>
</dbReference>
<organism evidence="2 3">
    <name type="scientific">Corynebacterium kalidii</name>
    <dbReference type="NCBI Taxonomy" id="2931982"/>
    <lineage>
        <taxon>Bacteria</taxon>
        <taxon>Bacillati</taxon>
        <taxon>Actinomycetota</taxon>
        <taxon>Actinomycetes</taxon>
        <taxon>Mycobacteriales</taxon>
        <taxon>Corynebacteriaceae</taxon>
        <taxon>Corynebacterium</taxon>
    </lineage>
</organism>
<dbReference type="Proteomes" id="UP001139207">
    <property type="component" value="Unassembled WGS sequence"/>
</dbReference>
<evidence type="ECO:0000313" key="2">
    <source>
        <dbReference type="EMBL" id="MCJ7857586.1"/>
    </source>
</evidence>
<dbReference type="AlphaFoldDB" id="A0A9X1WFN8"/>
<evidence type="ECO:0000256" key="1">
    <source>
        <dbReference type="SAM" id="SignalP"/>
    </source>
</evidence>
<keyword evidence="1" id="KW-0732">Signal</keyword>
<accession>A0A9X1WFN8</accession>
<name>A0A9X1WFN8_9CORY</name>